<dbReference type="Proteomes" id="UP000095280">
    <property type="component" value="Unplaced"/>
</dbReference>
<evidence type="ECO:0000313" key="10">
    <source>
        <dbReference type="WBParaSite" id="maker-uti_cns_0001234-snap-gene-0.24-mRNA-1"/>
    </source>
</evidence>
<evidence type="ECO:0000256" key="3">
    <source>
        <dbReference type="ARBA" id="ARBA00022989"/>
    </source>
</evidence>
<feature type="transmembrane region" description="Helical" evidence="7">
    <location>
        <begin position="604"/>
        <end position="625"/>
    </location>
</feature>
<keyword evidence="3 7" id="KW-1133">Transmembrane helix</keyword>
<dbReference type="PANTHER" id="PTHR10037">
    <property type="entry name" value="VOLTAGE-GATED CATION CHANNEL CALCIUM AND SODIUM"/>
    <property type="match status" value="1"/>
</dbReference>
<feature type="coiled-coil region" evidence="5">
    <location>
        <begin position="70"/>
        <end position="97"/>
    </location>
</feature>
<keyword evidence="2 7" id="KW-0812">Transmembrane</keyword>
<evidence type="ECO:0000256" key="6">
    <source>
        <dbReference type="SAM" id="MobiDB-lite"/>
    </source>
</evidence>
<dbReference type="AlphaFoldDB" id="A0A1I8GAZ5"/>
<feature type="domain" description="Ion transport" evidence="8">
    <location>
        <begin position="1"/>
        <end position="71"/>
    </location>
</feature>
<dbReference type="WBParaSite" id="maker-uti_cns_0001234-snap-gene-0.24-mRNA-1">
    <property type="protein sequence ID" value="maker-uti_cns_0001234-snap-gene-0.24-mRNA-1"/>
    <property type="gene ID" value="maker-uti_cns_0001234-snap-gene-0.24"/>
</dbReference>
<dbReference type="GO" id="GO:0001518">
    <property type="term" value="C:voltage-gated sodium channel complex"/>
    <property type="evidence" value="ECO:0007669"/>
    <property type="project" value="TreeGrafter"/>
</dbReference>
<feature type="transmembrane region" description="Helical" evidence="7">
    <location>
        <begin position="152"/>
        <end position="173"/>
    </location>
</feature>
<dbReference type="InterPro" id="IPR043203">
    <property type="entry name" value="VGCC_Ca_Na"/>
</dbReference>
<dbReference type="Gene3D" id="1.10.287.70">
    <property type="match status" value="2"/>
</dbReference>
<keyword evidence="9" id="KW-1185">Reference proteome</keyword>
<feature type="transmembrane region" description="Helical" evidence="7">
    <location>
        <begin position="251"/>
        <end position="270"/>
    </location>
</feature>
<dbReference type="InterPro" id="IPR027359">
    <property type="entry name" value="Volt_channel_dom_sf"/>
</dbReference>
<dbReference type="Pfam" id="PF00520">
    <property type="entry name" value="Ion_trans"/>
    <property type="match status" value="2"/>
</dbReference>
<feature type="compositionally biased region" description="Basic and acidic residues" evidence="6">
    <location>
        <begin position="385"/>
        <end position="409"/>
    </location>
</feature>
<feature type="transmembrane region" description="Helical" evidence="7">
    <location>
        <begin position="37"/>
        <end position="61"/>
    </location>
</feature>
<dbReference type="PANTHER" id="PTHR10037:SF230">
    <property type="entry name" value="CA[2+]-CHANNEL PROTEIN ALPHA[[1]] SUBUNIT T, ISOFORM F"/>
    <property type="match status" value="1"/>
</dbReference>
<dbReference type="GO" id="GO:0008332">
    <property type="term" value="F:low voltage-gated calcium channel activity"/>
    <property type="evidence" value="ECO:0007669"/>
    <property type="project" value="TreeGrafter"/>
</dbReference>
<dbReference type="Gene3D" id="1.20.120.350">
    <property type="entry name" value="Voltage-gated potassium channels. Chain C"/>
    <property type="match status" value="1"/>
</dbReference>
<organism evidence="9 10">
    <name type="scientific">Macrostomum lignano</name>
    <dbReference type="NCBI Taxonomy" id="282301"/>
    <lineage>
        <taxon>Eukaryota</taxon>
        <taxon>Metazoa</taxon>
        <taxon>Spiralia</taxon>
        <taxon>Lophotrochozoa</taxon>
        <taxon>Platyhelminthes</taxon>
        <taxon>Rhabditophora</taxon>
        <taxon>Macrostomorpha</taxon>
        <taxon>Macrostomida</taxon>
        <taxon>Macrostomidae</taxon>
        <taxon>Macrostomum</taxon>
    </lineage>
</organism>
<evidence type="ECO:0000256" key="1">
    <source>
        <dbReference type="ARBA" id="ARBA00004141"/>
    </source>
</evidence>
<proteinExistence type="predicted"/>
<evidence type="ECO:0000256" key="4">
    <source>
        <dbReference type="ARBA" id="ARBA00023136"/>
    </source>
</evidence>
<dbReference type="FunFam" id="1.20.120.350:FF:000008">
    <property type="entry name" value="Voltage-dependent T-type calcium channel subunit alpha"/>
    <property type="match status" value="1"/>
</dbReference>
<feature type="transmembrane region" description="Helical" evidence="7">
    <location>
        <begin position="340"/>
        <end position="362"/>
    </location>
</feature>
<keyword evidence="4 7" id="KW-0472">Membrane</keyword>
<dbReference type="GO" id="GO:0043005">
    <property type="term" value="C:neuron projection"/>
    <property type="evidence" value="ECO:0007669"/>
    <property type="project" value="TreeGrafter"/>
</dbReference>
<accession>A0A1I8GAZ5</accession>
<feature type="domain" description="Ion transport" evidence="8">
    <location>
        <begin position="116"/>
        <end position="367"/>
    </location>
</feature>
<dbReference type="GO" id="GO:0070509">
    <property type="term" value="P:calcium ion import"/>
    <property type="evidence" value="ECO:0007669"/>
    <property type="project" value="TreeGrafter"/>
</dbReference>
<feature type="transmembrane region" description="Helical" evidence="7">
    <location>
        <begin position="118"/>
        <end position="140"/>
    </location>
</feature>
<feature type="region of interest" description="Disordered" evidence="6">
    <location>
        <begin position="385"/>
        <end position="415"/>
    </location>
</feature>
<comment type="subcellular location">
    <subcellularLocation>
        <location evidence="1">Membrane</location>
        <topology evidence="1">Multi-pass membrane protein</topology>
    </subcellularLocation>
</comment>
<dbReference type="SUPFAM" id="SSF81324">
    <property type="entry name" value="Voltage-gated potassium channels"/>
    <property type="match status" value="1"/>
</dbReference>
<name>A0A1I8GAZ5_9PLAT</name>
<evidence type="ECO:0000256" key="7">
    <source>
        <dbReference type="SAM" id="Phobius"/>
    </source>
</evidence>
<keyword evidence="5" id="KW-0175">Coiled coil</keyword>
<evidence type="ECO:0000313" key="9">
    <source>
        <dbReference type="Proteomes" id="UP000095280"/>
    </source>
</evidence>
<evidence type="ECO:0000259" key="8">
    <source>
        <dbReference type="Pfam" id="PF00520"/>
    </source>
</evidence>
<dbReference type="FunFam" id="1.10.287.70:FF:000120">
    <property type="entry name" value="Voltage-dependent T-type calcium channel subunit alpha"/>
    <property type="match status" value="1"/>
</dbReference>
<dbReference type="GO" id="GO:0005248">
    <property type="term" value="F:voltage-gated sodium channel activity"/>
    <property type="evidence" value="ECO:0007669"/>
    <property type="project" value="TreeGrafter"/>
</dbReference>
<evidence type="ECO:0000256" key="2">
    <source>
        <dbReference type="ARBA" id="ARBA00022692"/>
    </source>
</evidence>
<evidence type="ECO:0000256" key="5">
    <source>
        <dbReference type="SAM" id="Coils"/>
    </source>
</evidence>
<dbReference type="InterPro" id="IPR005821">
    <property type="entry name" value="Ion_trans_dom"/>
</dbReference>
<reference evidence="10" key="1">
    <citation type="submission" date="2016-11" db="UniProtKB">
        <authorList>
            <consortium name="WormBaseParasite"/>
        </authorList>
    </citation>
    <scope>IDENTIFICATION</scope>
</reference>
<dbReference type="GO" id="GO:0086010">
    <property type="term" value="P:membrane depolarization during action potential"/>
    <property type="evidence" value="ECO:0007669"/>
    <property type="project" value="TreeGrafter"/>
</dbReference>
<protein>
    <submittedName>
        <fullName evidence="10">Voltage-dependent T-type calcium channel subunit alpha-1G</fullName>
    </submittedName>
</protein>
<sequence length="829" mass="89773">MALFVLSTKDGWVQIMYTGLDAVGEDMQPQENYNEFLLVYFISFLLLVGFFVLNMFVGVVVENFHKCRASQEKEEKARRAAKRARRMEKKRKRIREIPYWAGYSRWRHTIHSFVDSKYFDLVIATIIGLNVITMAMEFYLMPKELDYALKTANYIFTSVFIIEAVCKVVALGAKRYFKDRWNQLDVLIVVLSVSGIVLEEMEAKIIPINPTIIRVMRVLRIARVLKLLKMAKGIRALLDTVIQALPQVGNLGLLFFLLFFIFAALGVELFGRLECSLDNPCVGLNRHAHFENFGMAFLTLFRIATGDNWNGIMKDTLRKKCDASDQCVKNCCVSHVIAPIYFVVFVLMAQFVLVNVVVAVLMKHLEESHKMMSDDDELEKEIRRELEEENRENQRQRDRRERERKEQLTRKSATAGNKTTLAVAKTVVVDVNASASDFVVEDGSTARTGAAAASAATAEVTDEDIANGNDEEEDLLLQEAELEAVAACRKASLPASEAAAVSLTGASVAAVQTLGMTERLVIWPMVTSQIIEHSGLVFEPLRGPRAATHQPVLVGVAPGSLMLPLLPRLAASRSSVMSLPNPVGGGLGGLSTAADIDRSHGCQVLIFAATLSAASVVALVASAVAGGAARDAASLTGEIVLAVEPDHFSPVVNLDGVAKGYLRSHRPARGGGGRGGGEPPSTLLTVFRGLAVPSQLELSSHSLLIGAAPHSQIPQAGCQLGLENCSAAGHRPASSAQVQRQALDLVGANFSTPSKPPSTPAQSGGSLSVVVKADVVVVAGVVVFDVVSQLINRALEVSEVTLDCSGLSAVHGESVFQPLLLRWLTGGSC</sequence>